<reference evidence="1" key="1">
    <citation type="submission" date="2023-05" db="EMBL/GenBank/DDBJ databases">
        <title>Nepenthes gracilis genome sequencing.</title>
        <authorList>
            <person name="Fukushima K."/>
        </authorList>
    </citation>
    <scope>NUCLEOTIDE SEQUENCE</scope>
    <source>
        <strain evidence="1">SING2019-196</strain>
    </source>
</reference>
<protein>
    <submittedName>
        <fullName evidence="1">Uncharacterized protein</fullName>
    </submittedName>
</protein>
<accession>A0AAD3XZL7</accession>
<evidence type="ECO:0000313" key="1">
    <source>
        <dbReference type="EMBL" id="GMH22140.1"/>
    </source>
</evidence>
<name>A0AAD3XZL7_NEPGR</name>
<dbReference type="Proteomes" id="UP001279734">
    <property type="component" value="Unassembled WGS sequence"/>
</dbReference>
<comment type="caution">
    <text evidence="1">The sequence shown here is derived from an EMBL/GenBank/DDBJ whole genome shotgun (WGS) entry which is preliminary data.</text>
</comment>
<organism evidence="1 2">
    <name type="scientific">Nepenthes gracilis</name>
    <name type="common">Slender pitcher plant</name>
    <dbReference type="NCBI Taxonomy" id="150966"/>
    <lineage>
        <taxon>Eukaryota</taxon>
        <taxon>Viridiplantae</taxon>
        <taxon>Streptophyta</taxon>
        <taxon>Embryophyta</taxon>
        <taxon>Tracheophyta</taxon>
        <taxon>Spermatophyta</taxon>
        <taxon>Magnoliopsida</taxon>
        <taxon>eudicotyledons</taxon>
        <taxon>Gunneridae</taxon>
        <taxon>Pentapetalae</taxon>
        <taxon>Caryophyllales</taxon>
        <taxon>Nepenthaceae</taxon>
        <taxon>Nepenthes</taxon>
    </lineage>
</organism>
<gene>
    <name evidence="1" type="ORF">Nepgr_023983</name>
</gene>
<dbReference type="AlphaFoldDB" id="A0AAD3XZL7"/>
<keyword evidence="2" id="KW-1185">Reference proteome</keyword>
<sequence>MVSLTAGLWLFDFAALDVFGLFWNFMSLRAASMVCPGCVWMVAAVALSDDTRVLDGRDADAASFSLSLLNSDSHGSTMRLLNAALAANCR</sequence>
<evidence type="ECO:0000313" key="2">
    <source>
        <dbReference type="Proteomes" id="UP001279734"/>
    </source>
</evidence>
<dbReference type="EMBL" id="BSYO01000024">
    <property type="protein sequence ID" value="GMH22140.1"/>
    <property type="molecule type" value="Genomic_DNA"/>
</dbReference>
<proteinExistence type="predicted"/>